<dbReference type="InParanoid" id="A0A409Y2N4"/>
<accession>A0A409Y2N4</accession>
<name>A0A409Y2N4_9AGAR</name>
<dbReference type="Proteomes" id="UP000284706">
    <property type="component" value="Unassembled WGS sequence"/>
</dbReference>
<protein>
    <submittedName>
        <fullName evidence="1">Uncharacterized protein</fullName>
    </submittedName>
</protein>
<organism evidence="1 2">
    <name type="scientific">Gymnopilus dilepis</name>
    <dbReference type="NCBI Taxonomy" id="231916"/>
    <lineage>
        <taxon>Eukaryota</taxon>
        <taxon>Fungi</taxon>
        <taxon>Dikarya</taxon>
        <taxon>Basidiomycota</taxon>
        <taxon>Agaricomycotina</taxon>
        <taxon>Agaricomycetes</taxon>
        <taxon>Agaricomycetidae</taxon>
        <taxon>Agaricales</taxon>
        <taxon>Agaricineae</taxon>
        <taxon>Hymenogastraceae</taxon>
        <taxon>Gymnopilus</taxon>
    </lineage>
</organism>
<comment type="caution">
    <text evidence="1">The sequence shown here is derived from an EMBL/GenBank/DDBJ whole genome shotgun (WGS) entry which is preliminary data.</text>
</comment>
<dbReference type="AlphaFoldDB" id="A0A409Y2N4"/>
<sequence>MTPARQLPPPGIFNWHYYLQCVAMRFATTDYKPFPNPSYHVYPFKTDDDADDDTFDLVEGDDYAEPPYPTYNLDASSRHKAGQCRCKYMRKK</sequence>
<dbReference type="OrthoDB" id="3141919at2759"/>
<evidence type="ECO:0000313" key="2">
    <source>
        <dbReference type="Proteomes" id="UP000284706"/>
    </source>
</evidence>
<keyword evidence="2" id="KW-1185">Reference proteome</keyword>
<gene>
    <name evidence="1" type="ORF">CVT26_000740</name>
</gene>
<evidence type="ECO:0000313" key="1">
    <source>
        <dbReference type="EMBL" id="PPQ97211.1"/>
    </source>
</evidence>
<dbReference type="EMBL" id="NHYE01001278">
    <property type="protein sequence ID" value="PPQ97211.1"/>
    <property type="molecule type" value="Genomic_DNA"/>
</dbReference>
<proteinExistence type="predicted"/>
<reference evidence="1 2" key="1">
    <citation type="journal article" date="2018" name="Evol. Lett.">
        <title>Horizontal gene cluster transfer increased hallucinogenic mushroom diversity.</title>
        <authorList>
            <person name="Reynolds H.T."/>
            <person name="Vijayakumar V."/>
            <person name="Gluck-Thaler E."/>
            <person name="Korotkin H.B."/>
            <person name="Matheny P.B."/>
            <person name="Slot J.C."/>
        </authorList>
    </citation>
    <scope>NUCLEOTIDE SEQUENCE [LARGE SCALE GENOMIC DNA]</scope>
    <source>
        <strain evidence="1 2">SRW20</strain>
    </source>
</reference>